<evidence type="ECO:0000259" key="1">
    <source>
        <dbReference type="PROSITE" id="PS50943"/>
    </source>
</evidence>
<dbReference type="EMBL" id="VUOB01000013">
    <property type="protein sequence ID" value="KAA2264076.1"/>
    <property type="molecule type" value="Genomic_DNA"/>
</dbReference>
<proteinExistence type="predicted"/>
<dbReference type="AlphaFoldDB" id="A0A5B2XL82"/>
<dbReference type="Proteomes" id="UP000323454">
    <property type="component" value="Unassembled WGS sequence"/>
</dbReference>
<keyword evidence="3" id="KW-1185">Reference proteome</keyword>
<comment type="caution">
    <text evidence="2">The sequence shown here is derived from an EMBL/GenBank/DDBJ whole genome shotgun (WGS) entry which is preliminary data.</text>
</comment>
<accession>A0A5B2XL82</accession>
<dbReference type="SMART" id="SM00530">
    <property type="entry name" value="HTH_XRE"/>
    <property type="match status" value="1"/>
</dbReference>
<gene>
    <name evidence="2" type="ORF">F0L68_08820</name>
</gene>
<dbReference type="CDD" id="cd00093">
    <property type="entry name" value="HTH_XRE"/>
    <property type="match status" value="1"/>
</dbReference>
<dbReference type="PROSITE" id="PS50943">
    <property type="entry name" value="HTH_CROC1"/>
    <property type="match status" value="1"/>
</dbReference>
<organism evidence="2 3">
    <name type="scientific">Solihabitans fulvus</name>
    <dbReference type="NCBI Taxonomy" id="1892852"/>
    <lineage>
        <taxon>Bacteria</taxon>
        <taxon>Bacillati</taxon>
        <taxon>Actinomycetota</taxon>
        <taxon>Actinomycetes</taxon>
        <taxon>Pseudonocardiales</taxon>
        <taxon>Pseudonocardiaceae</taxon>
        <taxon>Solihabitans</taxon>
    </lineage>
</organism>
<reference evidence="2 3" key="2">
    <citation type="submission" date="2019-09" db="EMBL/GenBank/DDBJ databases">
        <authorList>
            <person name="Jin C."/>
        </authorList>
    </citation>
    <scope>NUCLEOTIDE SEQUENCE [LARGE SCALE GENOMIC DNA]</scope>
    <source>
        <strain evidence="2 3">AN110305</strain>
    </source>
</reference>
<dbReference type="InterPro" id="IPR010982">
    <property type="entry name" value="Lambda_DNA-bd_dom_sf"/>
</dbReference>
<dbReference type="InterPro" id="IPR043917">
    <property type="entry name" value="DUF5753"/>
</dbReference>
<evidence type="ECO:0000313" key="3">
    <source>
        <dbReference type="Proteomes" id="UP000323454"/>
    </source>
</evidence>
<dbReference type="SUPFAM" id="SSF47413">
    <property type="entry name" value="lambda repressor-like DNA-binding domains"/>
    <property type="match status" value="1"/>
</dbReference>
<dbReference type="OrthoDB" id="3436020at2"/>
<dbReference type="GO" id="GO:0003677">
    <property type="term" value="F:DNA binding"/>
    <property type="evidence" value="ECO:0007669"/>
    <property type="project" value="InterPro"/>
</dbReference>
<sequence>MGEARQTVERRQLGLMLQKLRIRTDKSQQEAGAVIGRTAARISQVETAKGALRTEDLSALLDFYEATDEERATIAALGIEARRRQPRRIYSDQLPDAFRRLGDLQADASSIGYYEFGRIPGPLQSPYYVRALIGIGSGVWWDPSTDEAETRIALRLDQQRRVLDARTPKQLSFVFTEDALRHVVGDRATMRGQVLHLVRVIDQRPELTVRILPADTRDNPALGGGIVVLDFVGAPRICFTSAVYGPYTYYDQEEDTVPLTQAFQRVRELALNPADSRALLTSYLEK</sequence>
<dbReference type="RefSeq" id="WP_149848983.1">
    <property type="nucleotide sequence ID" value="NZ_VUOB01000013.1"/>
</dbReference>
<dbReference type="Pfam" id="PF19054">
    <property type="entry name" value="DUF5753"/>
    <property type="match status" value="1"/>
</dbReference>
<protein>
    <submittedName>
        <fullName evidence="2">Helix-turn-helix domain-containing protein</fullName>
    </submittedName>
</protein>
<reference evidence="2 3" key="1">
    <citation type="submission" date="2019-09" db="EMBL/GenBank/DDBJ databases">
        <title>Goodfellowia gen. nov., a new genus of the Pseudonocardineae related to Actinoalloteichus, containing Goodfellowia coeruleoviolacea gen. nov., comb. nov. gen. nov., comb. nov.</title>
        <authorList>
            <person name="Labeda D."/>
        </authorList>
    </citation>
    <scope>NUCLEOTIDE SEQUENCE [LARGE SCALE GENOMIC DNA]</scope>
    <source>
        <strain evidence="2 3">AN110305</strain>
    </source>
</reference>
<evidence type="ECO:0000313" key="2">
    <source>
        <dbReference type="EMBL" id="KAA2264076.1"/>
    </source>
</evidence>
<name>A0A5B2XL82_9PSEU</name>
<dbReference type="Pfam" id="PF13560">
    <property type="entry name" value="HTH_31"/>
    <property type="match status" value="1"/>
</dbReference>
<feature type="domain" description="HTH cro/C1-type" evidence="1">
    <location>
        <begin position="17"/>
        <end position="71"/>
    </location>
</feature>
<dbReference type="InterPro" id="IPR001387">
    <property type="entry name" value="Cro/C1-type_HTH"/>
</dbReference>